<name>A0A7W7LII3_STRNE</name>
<organism evidence="1 2">
    <name type="scientific">Streptomyces netropsis</name>
    <name type="common">Streptoverticillium netropsis</name>
    <dbReference type="NCBI Taxonomy" id="55404"/>
    <lineage>
        <taxon>Bacteria</taxon>
        <taxon>Bacillati</taxon>
        <taxon>Actinomycetota</taxon>
        <taxon>Actinomycetes</taxon>
        <taxon>Kitasatosporales</taxon>
        <taxon>Streptomycetaceae</taxon>
        <taxon>Streptomyces</taxon>
    </lineage>
</organism>
<proteinExistence type="predicted"/>
<dbReference type="AlphaFoldDB" id="A0A7W7LII3"/>
<accession>A0A7W7LII3</accession>
<keyword evidence="2" id="KW-1185">Reference proteome</keyword>
<comment type="caution">
    <text evidence="1">The sequence shown here is derived from an EMBL/GenBank/DDBJ whole genome shotgun (WGS) entry which is preliminary data.</text>
</comment>
<reference evidence="1 2" key="1">
    <citation type="submission" date="2020-08" db="EMBL/GenBank/DDBJ databases">
        <title>Genomic Encyclopedia of Type Strains, Phase III (KMG-III): the genomes of soil and plant-associated and newly described type strains.</title>
        <authorList>
            <person name="Whitman W."/>
        </authorList>
    </citation>
    <scope>NUCLEOTIDE SEQUENCE [LARGE SCALE GENOMIC DNA]</scope>
    <source>
        <strain evidence="1 2">CECT 3265</strain>
    </source>
</reference>
<dbReference type="EMBL" id="JACHJG010000028">
    <property type="protein sequence ID" value="MBB4890888.1"/>
    <property type="molecule type" value="Genomic_DNA"/>
</dbReference>
<protein>
    <submittedName>
        <fullName evidence="1">Uncharacterized protein</fullName>
    </submittedName>
</protein>
<gene>
    <name evidence="1" type="ORF">FHS38_006981</name>
</gene>
<evidence type="ECO:0000313" key="1">
    <source>
        <dbReference type="EMBL" id="MBB4890888.1"/>
    </source>
</evidence>
<dbReference type="Proteomes" id="UP000556436">
    <property type="component" value="Unassembled WGS sequence"/>
</dbReference>
<sequence>MAIANEILALWDRPQIVQTLIEGDLGFTA</sequence>
<evidence type="ECO:0000313" key="2">
    <source>
        <dbReference type="Proteomes" id="UP000556436"/>
    </source>
</evidence>